<accession>A0A1L9WQF3</accession>
<protein>
    <recommendedName>
        <fullName evidence="1">CRAL-TRIO domain-containing protein</fullName>
    </recommendedName>
</protein>
<dbReference type="Proteomes" id="UP000184546">
    <property type="component" value="Unassembled WGS sequence"/>
</dbReference>
<dbReference type="VEuPathDB" id="FungiDB:ASPACDRAFT_79866"/>
<dbReference type="GeneID" id="30979326"/>
<dbReference type="PANTHER" id="PTHR46590:SF2">
    <property type="entry name" value="CRAL_TRIO DOMAIN PROTEIN (AFU_ORTHOLOGUE AFUA_4G13930)-RELATED"/>
    <property type="match status" value="1"/>
</dbReference>
<dbReference type="Pfam" id="PF00650">
    <property type="entry name" value="CRAL_TRIO"/>
    <property type="match status" value="1"/>
</dbReference>
<dbReference type="OMA" id="WRLIKGW"/>
<name>A0A1L9WQF3_ASPA1</name>
<dbReference type="OrthoDB" id="43460at2759"/>
<dbReference type="SUPFAM" id="SSF46938">
    <property type="entry name" value="CRAL/TRIO N-terminal domain"/>
    <property type="match status" value="1"/>
</dbReference>
<organism evidence="2 3">
    <name type="scientific">Aspergillus aculeatus (strain ATCC 16872 / CBS 172.66 / WB 5094)</name>
    <dbReference type="NCBI Taxonomy" id="690307"/>
    <lineage>
        <taxon>Eukaryota</taxon>
        <taxon>Fungi</taxon>
        <taxon>Dikarya</taxon>
        <taxon>Ascomycota</taxon>
        <taxon>Pezizomycotina</taxon>
        <taxon>Eurotiomycetes</taxon>
        <taxon>Eurotiomycetidae</taxon>
        <taxon>Eurotiales</taxon>
        <taxon>Aspergillaceae</taxon>
        <taxon>Aspergillus</taxon>
        <taxon>Aspergillus subgen. Circumdati</taxon>
    </lineage>
</organism>
<dbReference type="SUPFAM" id="SSF52087">
    <property type="entry name" value="CRAL/TRIO domain"/>
    <property type="match status" value="1"/>
</dbReference>
<dbReference type="InterPro" id="IPR052432">
    <property type="entry name" value="PITP/CRAL-TRIO"/>
</dbReference>
<dbReference type="SMART" id="SM00516">
    <property type="entry name" value="SEC14"/>
    <property type="match status" value="1"/>
</dbReference>
<dbReference type="InterPro" id="IPR036273">
    <property type="entry name" value="CRAL/TRIO_N_dom_sf"/>
</dbReference>
<reference evidence="3" key="1">
    <citation type="journal article" date="2017" name="Genome Biol.">
        <title>Comparative genomics reveals high biological diversity and specific adaptations in the industrially and medically important fungal genus Aspergillus.</title>
        <authorList>
            <person name="de Vries R.P."/>
            <person name="Riley R."/>
            <person name="Wiebenga A."/>
            <person name="Aguilar-Osorio G."/>
            <person name="Amillis S."/>
            <person name="Uchima C.A."/>
            <person name="Anderluh G."/>
            <person name="Asadollahi M."/>
            <person name="Askin M."/>
            <person name="Barry K."/>
            <person name="Battaglia E."/>
            <person name="Bayram O."/>
            <person name="Benocci T."/>
            <person name="Braus-Stromeyer S.A."/>
            <person name="Caldana C."/>
            <person name="Canovas D."/>
            <person name="Cerqueira G.C."/>
            <person name="Chen F."/>
            <person name="Chen W."/>
            <person name="Choi C."/>
            <person name="Clum A."/>
            <person name="Dos Santos R.A."/>
            <person name="Damasio A.R."/>
            <person name="Diallinas G."/>
            <person name="Emri T."/>
            <person name="Fekete E."/>
            <person name="Flipphi M."/>
            <person name="Freyberg S."/>
            <person name="Gallo A."/>
            <person name="Gournas C."/>
            <person name="Habgood R."/>
            <person name="Hainaut M."/>
            <person name="Harispe M.L."/>
            <person name="Henrissat B."/>
            <person name="Hilden K.S."/>
            <person name="Hope R."/>
            <person name="Hossain A."/>
            <person name="Karabika E."/>
            <person name="Karaffa L."/>
            <person name="Karanyi Z."/>
            <person name="Krasevec N."/>
            <person name="Kuo A."/>
            <person name="Kusch H."/>
            <person name="LaButti K."/>
            <person name="Lagendijk E.L."/>
            <person name="Lapidus A."/>
            <person name="Levasseur A."/>
            <person name="Lindquist E."/>
            <person name="Lipzen A."/>
            <person name="Logrieco A.F."/>
            <person name="MacCabe A."/>
            <person name="Maekelae M.R."/>
            <person name="Malavazi I."/>
            <person name="Melin P."/>
            <person name="Meyer V."/>
            <person name="Mielnichuk N."/>
            <person name="Miskei M."/>
            <person name="Molnar A.P."/>
            <person name="Mule G."/>
            <person name="Ngan C.Y."/>
            <person name="Orejas M."/>
            <person name="Orosz E."/>
            <person name="Ouedraogo J.P."/>
            <person name="Overkamp K.M."/>
            <person name="Park H.-S."/>
            <person name="Perrone G."/>
            <person name="Piumi F."/>
            <person name="Punt P.J."/>
            <person name="Ram A.F."/>
            <person name="Ramon A."/>
            <person name="Rauscher S."/>
            <person name="Record E."/>
            <person name="Riano-Pachon D.M."/>
            <person name="Robert V."/>
            <person name="Roehrig J."/>
            <person name="Ruller R."/>
            <person name="Salamov A."/>
            <person name="Salih N.S."/>
            <person name="Samson R.A."/>
            <person name="Sandor E."/>
            <person name="Sanguinetti M."/>
            <person name="Schuetze T."/>
            <person name="Sepcic K."/>
            <person name="Shelest E."/>
            <person name="Sherlock G."/>
            <person name="Sophianopoulou V."/>
            <person name="Squina F.M."/>
            <person name="Sun H."/>
            <person name="Susca A."/>
            <person name="Todd R.B."/>
            <person name="Tsang A."/>
            <person name="Unkles S.E."/>
            <person name="van de Wiele N."/>
            <person name="van Rossen-Uffink D."/>
            <person name="Oliveira J.V."/>
            <person name="Vesth T.C."/>
            <person name="Visser J."/>
            <person name="Yu J.-H."/>
            <person name="Zhou M."/>
            <person name="Andersen M.R."/>
            <person name="Archer D.B."/>
            <person name="Baker S.E."/>
            <person name="Benoit I."/>
            <person name="Brakhage A.A."/>
            <person name="Braus G.H."/>
            <person name="Fischer R."/>
            <person name="Frisvad J.C."/>
            <person name="Goldman G.H."/>
            <person name="Houbraken J."/>
            <person name="Oakley B."/>
            <person name="Pocsi I."/>
            <person name="Scazzocchio C."/>
            <person name="Seiboth B."/>
            <person name="vanKuyk P.A."/>
            <person name="Wortman J."/>
            <person name="Dyer P.S."/>
            <person name="Grigoriev I.V."/>
        </authorList>
    </citation>
    <scope>NUCLEOTIDE SEQUENCE [LARGE SCALE GENOMIC DNA]</scope>
    <source>
        <strain evidence="3">ATCC 16872 / CBS 172.66 / WB 5094</strain>
    </source>
</reference>
<proteinExistence type="predicted"/>
<gene>
    <name evidence="2" type="ORF">ASPACDRAFT_79866</name>
</gene>
<dbReference type="InterPro" id="IPR011074">
    <property type="entry name" value="CRAL/TRIO_N_dom"/>
</dbReference>
<dbReference type="STRING" id="690307.A0A1L9WQF3"/>
<dbReference type="InterPro" id="IPR001251">
    <property type="entry name" value="CRAL-TRIO_dom"/>
</dbReference>
<sequence length="431" mass="48047">MRPPTQPPSGYIHNLTSDESTKLRQTWSIILYLINNHDDTTAESTTTPTAAGLTSALAAHHLPPLKTVQPILETLLDHPLPSLCAGLLSLAGHDSPDTLLLRFLRARKWSVPAATAMLISSIHFRHTQGIDARVLAATELDAVYEATTQPPQTPSIPGAIGATTVKTTATDSQAYLAQLRMGKGFVHGTDRQGRPVLLVRARLHQPGQQSEEVMTKFILHLIEALRLTFVDPVETATVLIDLTGFSLSNMEYAPVRFVIDCFQENYPEHLGAMLFHNAPWIFSGIWKLIKSWMDPIIVSKVHFTRSVADLEQFLVPDMIPKELGGPEAWEYEFVEPVAGENERMTETATRDRLLAEREELASKLLELTEEWLGAAEPESVAVQRTEAISAWRKQYWTLDPFVRGRTCLDRTGVIQEGGKIDFYPGEDQLQQ</sequence>
<evidence type="ECO:0000259" key="1">
    <source>
        <dbReference type="PROSITE" id="PS50191"/>
    </source>
</evidence>
<dbReference type="Gene3D" id="3.40.525.10">
    <property type="entry name" value="CRAL-TRIO lipid binding domain"/>
    <property type="match status" value="1"/>
</dbReference>
<evidence type="ECO:0000313" key="2">
    <source>
        <dbReference type="EMBL" id="OJJ98414.1"/>
    </source>
</evidence>
<dbReference type="CDD" id="cd00170">
    <property type="entry name" value="SEC14"/>
    <property type="match status" value="1"/>
</dbReference>
<dbReference type="PANTHER" id="PTHR46590">
    <property type="entry name" value="PHOSPHATIDYLINOSITOL TRANSFER PROTEIN CSR1-RELATED"/>
    <property type="match status" value="1"/>
</dbReference>
<dbReference type="RefSeq" id="XP_020054754.1">
    <property type="nucleotide sequence ID" value="XM_020205512.1"/>
</dbReference>
<dbReference type="PROSITE" id="PS50191">
    <property type="entry name" value="CRAL_TRIO"/>
    <property type="match status" value="1"/>
</dbReference>
<evidence type="ECO:0000313" key="3">
    <source>
        <dbReference type="Proteomes" id="UP000184546"/>
    </source>
</evidence>
<feature type="domain" description="CRAL-TRIO" evidence="1">
    <location>
        <begin position="174"/>
        <end position="331"/>
    </location>
</feature>
<dbReference type="Pfam" id="PF03765">
    <property type="entry name" value="CRAL_TRIO_N"/>
    <property type="match status" value="1"/>
</dbReference>
<dbReference type="InterPro" id="IPR036865">
    <property type="entry name" value="CRAL-TRIO_dom_sf"/>
</dbReference>
<keyword evidence="3" id="KW-1185">Reference proteome</keyword>
<dbReference type="AlphaFoldDB" id="A0A1L9WQF3"/>
<dbReference type="SMART" id="SM01100">
    <property type="entry name" value="CRAL_TRIO_N"/>
    <property type="match status" value="1"/>
</dbReference>
<dbReference type="EMBL" id="KV878980">
    <property type="protein sequence ID" value="OJJ98414.1"/>
    <property type="molecule type" value="Genomic_DNA"/>
</dbReference>